<dbReference type="Gene3D" id="3.30.420.40">
    <property type="match status" value="2"/>
</dbReference>
<dbReference type="GO" id="GO:0008776">
    <property type="term" value="F:acetate kinase activity"/>
    <property type="evidence" value="ECO:0007669"/>
    <property type="project" value="TreeGrafter"/>
</dbReference>
<dbReference type="PIRSF" id="PIRSF036458">
    <property type="entry name" value="Butyrate_kin"/>
    <property type="match status" value="1"/>
</dbReference>
<evidence type="ECO:0000256" key="10">
    <source>
        <dbReference type="RuleBase" id="RU003835"/>
    </source>
</evidence>
<dbReference type="CDD" id="cd24011">
    <property type="entry name" value="ASKHA_NBD_BK"/>
    <property type="match status" value="1"/>
</dbReference>
<dbReference type="Proteomes" id="UP000000269">
    <property type="component" value="Chromosome"/>
</dbReference>
<dbReference type="NCBIfam" id="TIGR02707">
    <property type="entry name" value="butyr_kinase"/>
    <property type="match status" value="1"/>
</dbReference>
<dbReference type="STRING" id="350688.Clos_2413"/>
<sequence>MSETFRILTINPGSTSTKIAIFDNEKNIFEEVLRHSSEEIGQYATIFAQYEFRKNVILETLNEKGMNLTKLDAVVGRGGLLKPIEGGTYTVDENMLADLKVGVLGQHASNLGGIIAHEIAGQLNIPSFIVDPVVVDELDPIARISGIPQLERMSIFHALNQKAVARRYAKDMGKAYDEVNVIVAHLGGGVSVGAHKQGRVVEVNNALDGDGPFSPERSGGLPAGQLAKMCFSGEYTLEAIKKLITGKGGLVAYLNTNDGREVCKMIEEGNKEAELIYKAMAYQVAKEIGACAAVLKGKVDAIILTGGIAYDKEFTAWIKEDVDFISNVVIYPGEDEMIALAEGGLRVLRGEEEAKKYQ</sequence>
<dbReference type="AlphaFoldDB" id="A8MJG3"/>
<name>A8MJG3_ALKOO</name>
<evidence type="ECO:0000313" key="12">
    <source>
        <dbReference type="Proteomes" id="UP000000269"/>
    </source>
</evidence>
<evidence type="ECO:0000256" key="1">
    <source>
        <dbReference type="ARBA" id="ARBA00004496"/>
    </source>
</evidence>
<dbReference type="EMBL" id="CP000853">
    <property type="protein sequence ID" value="ABW19945.1"/>
    <property type="molecule type" value="Genomic_DNA"/>
</dbReference>
<comment type="similarity">
    <text evidence="2 9 10">Belongs to the acetokinase family.</text>
</comment>
<evidence type="ECO:0000256" key="8">
    <source>
        <dbReference type="ARBA" id="ARBA00048596"/>
    </source>
</evidence>
<dbReference type="PROSITE" id="PS01076">
    <property type="entry name" value="ACETATE_KINASE_2"/>
    <property type="match status" value="1"/>
</dbReference>
<comment type="subcellular location">
    <subcellularLocation>
        <location evidence="1 9">Cytoplasm</location>
    </subcellularLocation>
</comment>
<dbReference type="GO" id="GO:0047761">
    <property type="term" value="F:butyrate kinase activity"/>
    <property type="evidence" value="ECO:0007669"/>
    <property type="project" value="UniProtKB-UniRule"/>
</dbReference>
<dbReference type="Pfam" id="PF00871">
    <property type="entry name" value="Acetate_kinase"/>
    <property type="match status" value="1"/>
</dbReference>
<dbReference type="GO" id="GO:0005524">
    <property type="term" value="F:ATP binding"/>
    <property type="evidence" value="ECO:0007669"/>
    <property type="project" value="UniProtKB-KW"/>
</dbReference>
<dbReference type="InterPro" id="IPR011245">
    <property type="entry name" value="Butyrate_kin"/>
</dbReference>
<dbReference type="SUPFAM" id="SSF53067">
    <property type="entry name" value="Actin-like ATPase domain"/>
    <property type="match status" value="2"/>
</dbReference>
<keyword evidence="6 9" id="KW-0418">Kinase</keyword>
<dbReference type="EC" id="2.7.2.7" evidence="9"/>
<dbReference type="InterPro" id="IPR023865">
    <property type="entry name" value="Aliphatic_acid_kinase_CS"/>
</dbReference>
<organism evidence="11 12">
    <name type="scientific">Alkaliphilus oremlandii (strain OhILAs)</name>
    <name type="common">Clostridium oremlandii (strain OhILAs)</name>
    <dbReference type="NCBI Taxonomy" id="350688"/>
    <lineage>
        <taxon>Bacteria</taxon>
        <taxon>Bacillati</taxon>
        <taxon>Bacillota</taxon>
        <taxon>Clostridia</taxon>
        <taxon>Peptostreptococcales</taxon>
        <taxon>Natronincolaceae</taxon>
        <taxon>Alkaliphilus</taxon>
    </lineage>
</organism>
<evidence type="ECO:0000256" key="5">
    <source>
        <dbReference type="ARBA" id="ARBA00022741"/>
    </source>
</evidence>
<evidence type="ECO:0000256" key="4">
    <source>
        <dbReference type="ARBA" id="ARBA00022679"/>
    </source>
</evidence>
<dbReference type="GO" id="GO:0005737">
    <property type="term" value="C:cytoplasm"/>
    <property type="evidence" value="ECO:0007669"/>
    <property type="project" value="UniProtKB-SubCell"/>
</dbReference>
<dbReference type="PRINTS" id="PR00471">
    <property type="entry name" value="ACETATEKNASE"/>
</dbReference>
<dbReference type="InterPro" id="IPR000890">
    <property type="entry name" value="Aliphatic_acid_kin_short-chain"/>
</dbReference>
<dbReference type="OrthoDB" id="9771859at2"/>
<dbReference type="InterPro" id="IPR043129">
    <property type="entry name" value="ATPase_NBD"/>
</dbReference>
<dbReference type="PANTHER" id="PTHR21060:SF3">
    <property type="entry name" value="BUTYRATE KINASE 2-RELATED"/>
    <property type="match status" value="1"/>
</dbReference>
<dbReference type="GO" id="GO:0006083">
    <property type="term" value="P:acetate metabolic process"/>
    <property type="evidence" value="ECO:0007669"/>
    <property type="project" value="TreeGrafter"/>
</dbReference>
<dbReference type="PROSITE" id="PS01075">
    <property type="entry name" value="ACETATE_KINASE_1"/>
    <property type="match status" value="1"/>
</dbReference>
<evidence type="ECO:0000256" key="9">
    <source>
        <dbReference type="HAMAP-Rule" id="MF_00542"/>
    </source>
</evidence>
<dbReference type="PANTHER" id="PTHR21060">
    <property type="entry name" value="ACETATE KINASE"/>
    <property type="match status" value="1"/>
</dbReference>
<dbReference type="HAMAP" id="MF_00542">
    <property type="entry name" value="Butyrate_kinase"/>
    <property type="match status" value="1"/>
</dbReference>
<evidence type="ECO:0000256" key="3">
    <source>
        <dbReference type="ARBA" id="ARBA00022490"/>
    </source>
</evidence>
<keyword evidence="12" id="KW-1185">Reference proteome</keyword>
<evidence type="ECO:0000256" key="6">
    <source>
        <dbReference type="ARBA" id="ARBA00022777"/>
    </source>
</evidence>
<keyword evidence="7 9" id="KW-0067">ATP-binding</keyword>
<comment type="catalytic activity">
    <reaction evidence="8 9">
        <text>butanoate + ATP = butanoyl phosphate + ADP</text>
        <dbReference type="Rhea" id="RHEA:13585"/>
        <dbReference type="ChEBI" id="CHEBI:17968"/>
        <dbReference type="ChEBI" id="CHEBI:30616"/>
        <dbReference type="ChEBI" id="CHEBI:58079"/>
        <dbReference type="ChEBI" id="CHEBI:456216"/>
        <dbReference type="EC" id="2.7.2.7"/>
    </reaction>
</comment>
<reference evidence="12" key="1">
    <citation type="submission" date="2007-10" db="EMBL/GenBank/DDBJ databases">
        <title>Complete genome of Alkaliphilus oremlandii OhILAs.</title>
        <authorList>
            <person name="Copeland A."/>
            <person name="Lucas S."/>
            <person name="Lapidus A."/>
            <person name="Barry K."/>
            <person name="Detter J.C."/>
            <person name="Glavina del Rio T."/>
            <person name="Hammon N."/>
            <person name="Israni S."/>
            <person name="Dalin E."/>
            <person name="Tice H."/>
            <person name="Pitluck S."/>
            <person name="Chain P."/>
            <person name="Malfatti S."/>
            <person name="Shin M."/>
            <person name="Vergez L."/>
            <person name="Schmutz J."/>
            <person name="Larimer F."/>
            <person name="Land M."/>
            <person name="Hauser L."/>
            <person name="Kyrpides N."/>
            <person name="Mikhailova N."/>
            <person name="Stolz J.F."/>
            <person name="Dawson A."/>
            <person name="Fisher E."/>
            <person name="Crable B."/>
            <person name="Perera E."/>
            <person name="Lisak J."/>
            <person name="Ranganathan M."/>
            <person name="Basu P."/>
            <person name="Richardson P."/>
        </authorList>
    </citation>
    <scope>NUCLEOTIDE SEQUENCE [LARGE SCALE GENOMIC DNA]</scope>
    <source>
        <strain evidence="12">OhILAs</strain>
    </source>
</reference>
<keyword evidence="5 9" id="KW-0547">Nucleotide-binding</keyword>
<keyword evidence="4 9" id="KW-0808">Transferase</keyword>
<proteinExistence type="inferred from homology"/>
<dbReference type="KEGG" id="aoe:Clos_2413"/>
<dbReference type="NCBIfam" id="NF002834">
    <property type="entry name" value="PRK03011.1-5"/>
    <property type="match status" value="1"/>
</dbReference>
<evidence type="ECO:0000313" key="11">
    <source>
        <dbReference type="EMBL" id="ABW19945.1"/>
    </source>
</evidence>
<evidence type="ECO:0000256" key="2">
    <source>
        <dbReference type="ARBA" id="ARBA00008748"/>
    </source>
</evidence>
<dbReference type="HOGENOM" id="CLU_048716_0_0_9"/>
<dbReference type="RefSeq" id="WP_012160252.1">
    <property type="nucleotide sequence ID" value="NC_009922.1"/>
</dbReference>
<dbReference type="eggNOG" id="COG3426">
    <property type="taxonomic scope" value="Bacteria"/>
</dbReference>
<protein>
    <recommendedName>
        <fullName evidence="9">Probable butyrate kinase</fullName>
        <shortName evidence="9">BK</shortName>
        <ecNumber evidence="9">2.7.2.7</ecNumber>
    </recommendedName>
    <alternativeName>
        <fullName evidence="9">Branched-chain carboxylic acid kinase</fullName>
    </alternativeName>
</protein>
<keyword evidence="3 9" id="KW-0963">Cytoplasm</keyword>
<gene>
    <name evidence="9" type="primary">buk</name>
    <name evidence="11" type="ordered locus">Clos_2413</name>
</gene>
<accession>A8MJG3</accession>
<evidence type="ECO:0000256" key="7">
    <source>
        <dbReference type="ARBA" id="ARBA00022840"/>
    </source>
</evidence>